<dbReference type="Proteomes" id="UP000434172">
    <property type="component" value="Unassembled WGS sequence"/>
</dbReference>
<protein>
    <submittedName>
        <fullName evidence="6">FAD binding domain protein</fullName>
    </submittedName>
</protein>
<keyword evidence="3" id="KW-0274">FAD</keyword>
<dbReference type="SUPFAM" id="SSF56176">
    <property type="entry name" value="FAD-binding/transporter-associated domain-like"/>
    <property type="match status" value="1"/>
</dbReference>
<dbReference type="PANTHER" id="PTHR42973:SF53">
    <property type="entry name" value="FAD-BINDING PCMH-TYPE DOMAIN-CONTAINING PROTEIN-RELATED"/>
    <property type="match status" value="1"/>
</dbReference>
<evidence type="ECO:0000313" key="6">
    <source>
        <dbReference type="EMBL" id="KAF0315758.1"/>
    </source>
</evidence>
<sequence>MMLHRLTIPDVEILNPSCIFIPTSAHQVSTAINTIKSINGSFAVRSGGHTAISGANSTDEDVLLVFSNMTELELSDQRSHVHLGPGLRWGEVYNALEPYDLTVAGGRVAPVGVPGLLLAGGIGFYSNKYGFSANTVSSYEVVLADGRIVNATASNEYSDLFWPLKGGGPNFGLVTSFELQAIPSPRVFAGVLQFESSQFEAFFEAVAAYSVDIFDTKSHIIPIVGFARDDGTDEISSYAYIVLFYDDPDETEPGIFRRFLDIPNVGNTLSHQTVANLAFETAKSVMDGQSVILTGGTIAARDFAGLLAGIQLISEIFEEAVRSIQAQVPASTFASTEVYFQPLGRDFIVASQNNGEGGGPLSLDESQGTYIVYAIALTWVDSQYDDVISAWIEKTVQTIDSATAEAGLHHPFRYMGDSAAFQVAEFFDGYPQGVAERLDNVALKYDPDGFFQKNMPGGFKLSASKVSSNDGVGGVDGTESYDAGILKQGDGRVSGLHGFDVPLQRLKRECPCVG</sequence>
<comment type="caution">
    <text evidence="6">The sequence shown here is derived from an EMBL/GenBank/DDBJ whole genome shotgun (WGS) entry which is preliminary data.</text>
</comment>
<evidence type="ECO:0000256" key="4">
    <source>
        <dbReference type="ARBA" id="ARBA00023002"/>
    </source>
</evidence>
<keyword evidence="7" id="KW-1185">Reference proteome</keyword>
<dbReference type="InterPro" id="IPR016166">
    <property type="entry name" value="FAD-bd_PCMH"/>
</dbReference>
<feature type="domain" description="FAD-binding PCMH-type" evidence="5">
    <location>
        <begin position="12"/>
        <end position="184"/>
    </location>
</feature>
<gene>
    <name evidence="6" type="ORF">GQ607_016985</name>
</gene>
<dbReference type="PANTHER" id="PTHR42973">
    <property type="entry name" value="BINDING OXIDOREDUCTASE, PUTATIVE (AFU_ORTHOLOGUE AFUA_1G17690)-RELATED"/>
    <property type="match status" value="1"/>
</dbReference>
<evidence type="ECO:0000313" key="7">
    <source>
        <dbReference type="Proteomes" id="UP000434172"/>
    </source>
</evidence>
<dbReference type="OrthoDB" id="2151789at2759"/>
<dbReference type="InterPro" id="IPR050416">
    <property type="entry name" value="FAD-linked_Oxidoreductase"/>
</dbReference>
<dbReference type="Pfam" id="PF01565">
    <property type="entry name" value="FAD_binding_4"/>
    <property type="match status" value="1"/>
</dbReference>
<keyword evidence="2" id="KW-0285">Flavoprotein</keyword>
<evidence type="ECO:0000256" key="1">
    <source>
        <dbReference type="ARBA" id="ARBA00005466"/>
    </source>
</evidence>
<name>A0A8H3ZE50_9PEZI</name>
<evidence type="ECO:0000259" key="5">
    <source>
        <dbReference type="PROSITE" id="PS51387"/>
    </source>
</evidence>
<dbReference type="InterPro" id="IPR036318">
    <property type="entry name" value="FAD-bd_PCMH-like_sf"/>
</dbReference>
<evidence type="ECO:0000256" key="3">
    <source>
        <dbReference type="ARBA" id="ARBA00022827"/>
    </source>
</evidence>
<dbReference type="GO" id="GO:0016491">
    <property type="term" value="F:oxidoreductase activity"/>
    <property type="evidence" value="ECO:0007669"/>
    <property type="project" value="UniProtKB-KW"/>
</dbReference>
<dbReference type="InterPro" id="IPR006094">
    <property type="entry name" value="Oxid_FAD_bind_N"/>
</dbReference>
<organism evidence="6 7">
    <name type="scientific">Colletotrichum asianum</name>
    <dbReference type="NCBI Taxonomy" id="702518"/>
    <lineage>
        <taxon>Eukaryota</taxon>
        <taxon>Fungi</taxon>
        <taxon>Dikarya</taxon>
        <taxon>Ascomycota</taxon>
        <taxon>Pezizomycotina</taxon>
        <taxon>Sordariomycetes</taxon>
        <taxon>Hypocreomycetidae</taxon>
        <taxon>Glomerellales</taxon>
        <taxon>Glomerellaceae</taxon>
        <taxon>Colletotrichum</taxon>
        <taxon>Colletotrichum gloeosporioides species complex</taxon>
    </lineage>
</organism>
<dbReference type="PROSITE" id="PS51387">
    <property type="entry name" value="FAD_PCMH"/>
    <property type="match status" value="1"/>
</dbReference>
<dbReference type="GO" id="GO:0071949">
    <property type="term" value="F:FAD binding"/>
    <property type="evidence" value="ECO:0007669"/>
    <property type="project" value="InterPro"/>
</dbReference>
<dbReference type="Gene3D" id="3.30.465.10">
    <property type="match status" value="1"/>
</dbReference>
<keyword evidence="4" id="KW-0560">Oxidoreductase</keyword>
<reference evidence="6 7" key="1">
    <citation type="submission" date="2019-12" db="EMBL/GenBank/DDBJ databases">
        <title>A genome sequence resource for the geographically widespread anthracnose pathogen Colletotrichum asianum.</title>
        <authorList>
            <person name="Meng Y."/>
        </authorList>
    </citation>
    <scope>NUCLEOTIDE SEQUENCE [LARGE SCALE GENOMIC DNA]</scope>
    <source>
        <strain evidence="6 7">ICMP 18580</strain>
    </source>
</reference>
<dbReference type="InterPro" id="IPR016169">
    <property type="entry name" value="FAD-bd_PCMH_sub2"/>
</dbReference>
<proteinExistence type="inferred from homology"/>
<comment type="similarity">
    <text evidence="1">Belongs to the oxygen-dependent FAD-linked oxidoreductase family.</text>
</comment>
<evidence type="ECO:0000256" key="2">
    <source>
        <dbReference type="ARBA" id="ARBA00022630"/>
    </source>
</evidence>
<dbReference type="EMBL" id="WOWK01000187">
    <property type="protein sequence ID" value="KAF0315758.1"/>
    <property type="molecule type" value="Genomic_DNA"/>
</dbReference>
<dbReference type="AlphaFoldDB" id="A0A8H3ZE50"/>
<accession>A0A8H3ZE50</accession>